<dbReference type="SUPFAM" id="SSF103256">
    <property type="entry name" value="Hypothetical protein TM0160"/>
    <property type="match status" value="1"/>
</dbReference>
<gene>
    <name evidence="2" type="ORF">ENM78_04250</name>
</gene>
<dbReference type="EMBL" id="DRZC01000060">
    <property type="protein sequence ID" value="HHQ80643.1"/>
    <property type="molecule type" value="Genomic_DNA"/>
</dbReference>
<dbReference type="PROSITE" id="PS51658">
    <property type="entry name" value="BFN"/>
    <property type="match status" value="1"/>
</dbReference>
<sequence length="171" mass="19321">MGTRQNSWWFLLEEPFELDKKDYLRVIDIEAFVAPGTPGVPVIVLHLEGGLNLTLYHVPYEIVEAINNAKGIDLSISGVIGKDRESIFDILVFHDDLRNTLTSDLSYVVVDELDTETMLFTARAVFSNGNTRVERRMIPSHAVFLAYISDKPIYVKRDLAEGQSAFEEEEG</sequence>
<dbReference type="AlphaFoldDB" id="A0A7J3ZKR7"/>
<evidence type="ECO:0000259" key="1">
    <source>
        <dbReference type="PROSITE" id="PS51658"/>
    </source>
</evidence>
<dbReference type="GO" id="GO:0004518">
    <property type="term" value="F:nuclease activity"/>
    <property type="evidence" value="ECO:0007669"/>
    <property type="project" value="InterPro"/>
</dbReference>
<evidence type="ECO:0000313" key="2">
    <source>
        <dbReference type="EMBL" id="HHQ80643.1"/>
    </source>
</evidence>
<reference evidence="2" key="1">
    <citation type="journal article" date="2020" name="mSystems">
        <title>Genome- and Community-Level Interaction Insights into Carbon Utilization and Element Cycling Functions of Hydrothermarchaeota in Hydrothermal Sediment.</title>
        <authorList>
            <person name="Zhou Z."/>
            <person name="Liu Y."/>
            <person name="Xu W."/>
            <person name="Pan J."/>
            <person name="Luo Z.H."/>
            <person name="Li M."/>
        </authorList>
    </citation>
    <scope>NUCLEOTIDE SEQUENCE [LARGE SCALE GENOMIC DNA]</scope>
    <source>
        <strain evidence="2">SpSt-1116</strain>
    </source>
</reference>
<proteinExistence type="predicted"/>
<dbReference type="Gene3D" id="3.10.690.10">
    <property type="entry name" value="Bifunctional nuclease domain"/>
    <property type="match status" value="1"/>
</dbReference>
<organism evidence="2">
    <name type="scientific">Fervidicoccus fontis</name>
    <dbReference type="NCBI Taxonomy" id="683846"/>
    <lineage>
        <taxon>Archaea</taxon>
        <taxon>Thermoproteota</taxon>
        <taxon>Thermoprotei</taxon>
        <taxon>Fervidicoccales</taxon>
        <taxon>Fervidicoccaceae</taxon>
        <taxon>Fervidicoccus</taxon>
    </lineage>
</organism>
<protein>
    <recommendedName>
        <fullName evidence="1">BFN domain-containing protein</fullName>
    </recommendedName>
</protein>
<accession>A0A7J3ZKR7</accession>
<feature type="domain" description="BFN" evidence="1">
    <location>
        <begin position="21"/>
        <end position="167"/>
    </location>
</feature>
<dbReference type="InterPro" id="IPR003729">
    <property type="entry name" value="Bi_nuclease_dom"/>
</dbReference>
<name>A0A7J3ZKR7_9CREN</name>
<comment type="caution">
    <text evidence="2">The sequence shown here is derived from an EMBL/GenBank/DDBJ whole genome shotgun (WGS) entry which is preliminary data.</text>
</comment>
<dbReference type="InterPro" id="IPR036104">
    <property type="entry name" value="BFN_sf"/>
</dbReference>